<dbReference type="EMBL" id="JAWQEG010002183">
    <property type="protein sequence ID" value="KAK3873771.1"/>
    <property type="molecule type" value="Genomic_DNA"/>
</dbReference>
<gene>
    <name evidence="1" type="ORF">Pcinc_021238</name>
</gene>
<dbReference type="Proteomes" id="UP001286313">
    <property type="component" value="Unassembled WGS sequence"/>
</dbReference>
<keyword evidence="2" id="KW-1185">Reference proteome</keyword>
<protein>
    <submittedName>
        <fullName evidence="1">Uncharacterized protein</fullName>
    </submittedName>
</protein>
<accession>A0AAE1KFC4</accession>
<sequence length="87" mass="8978">MLAVPLQPSAAILLAAASQGGLRGSLGILDGRQGGGGGRAAGAGLEATVSQGVVLVQQVVVWGRHVGRLRVLTPHPRVSSRHRRCRR</sequence>
<name>A0AAE1KFC4_PETCI</name>
<comment type="caution">
    <text evidence="1">The sequence shown here is derived from an EMBL/GenBank/DDBJ whole genome shotgun (WGS) entry which is preliminary data.</text>
</comment>
<evidence type="ECO:0000313" key="2">
    <source>
        <dbReference type="Proteomes" id="UP001286313"/>
    </source>
</evidence>
<evidence type="ECO:0000313" key="1">
    <source>
        <dbReference type="EMBL" id="KAK3873771.1"/>
    </source>
</evidence>
<reference evidence="1" key="1">
    <citation type="submission" date="2023-10" db="EMBL/GenBank/DDBJ databases">
        <title>Genome assemblies of two species of porcelain crab, Petrolisthes cinctipes and Petrolisthes manimaculis (Anomura: Porcellanidae).</title>
        <authorList>
            <person name="Angst P."/>
        </authorList>
    </citation>
    <scope>NUCLEOTIDE SEQUENCE</scope>
    <source>
        <strain evidence="1">PB745_01</strain>
        <tissue evidence="1">Gill</tissue>
    </source>
</reference>
<dbReference type="AlphaFoldDB" id="A0AAE1KFC4"/>
<proteinExistence type="predicted"/>
<organism evidence="1 2">
    <name type="scientific">Petrolisthes cinctipes</name>
    <name type="common">Flat porcelain crab</name>
    <dbReference type="NCBI Taxonomy" id="88211"/>
    <lineage>
        <taxon>Eukaryota</taxon>
        <taxon>Metazoa</taxon>
        <taxon>Ecdysozoa</taxon>
        <taxon>Arthropoda</taxon>
        <taxon>Crustacea</taxon>
        <taxon>Multicrustacea</taxon>
        <taxon>Malacostraca</taxon>
        <taxon>Eumalacostraca</taxon>
        <taxon>Eucarida</taxon>
        <taxon>Decapoda</taxon>
        <taxon>Pleocyemata</taxon>
        <taxon>Anomura</taxon>
        <taxon>Galatheoidea</taxon>
        <taxon>Porcellanidae</taxon>
        <taxon>Petrolisthes</taxon>
    </lineage>
</organism>